<dbReference type="AlphaFoldDB" id="A0A9Y2N0E1"/>
<sequence length="374" mass="41576">MATTRLEFSTEITDEMLSEAAALEGQEIRVEPWNNEATLDTIRHYAWGLGDHNPLYHDEQYAAASPHGGVIAPPTFLYSSYDGAVGLGFPGVQPIYAGTEWVFHETIHRGDRILPKARLGKVTVHSGRHADRFAIQRVHTEYRRESDGVLLAEALASTFRVPRAAASGGLSYKARDRHVYRDEELEEIRRWATTEARRGTDPRDPAEVQVGDVVPEVVKGPIDQITMTAYYAGCIGSPGYKAGEISWLYRTWAVEEPERLPNNYDPTYFSERVLPSLGHQDPEVAKEIGMPGAYNNGPQKCGWMAHPVLNWMGDAGSLREFSVRLRRPDIFGDTVWCGGKVTEVRDNAEVLIALSARNQLGEQTAEGSALVRLS</sequence>
<evidence type="ECO:0000313" key="3">
    <source>
        <dbReference type="Proteomes" id="UP001236014"/>
    </source>
</evidence>
<dbReference type="Pfam" id="PF13452">
    <property type="entry name" value="FAS1_DH_region"/>
    <property type="match status" value="1"/>
</dbReference>
<evidence type="ECO:0000259" key="1">
    <source>
        <dbReference type="Pfam" id="PF13452"/>
    </source>
</evidence>
<proteinExistence type="predicted"/>
<dbReference type="InterPro" id="IPR029069">
    <property type="entry name" value="HotDog_dom_sf"/>
</dbReference>
<dbReference type="Proteomes" id="UP001236014">
    <property type="component" value="Chromosome"/>
</dbReference>
<dbReference type="InterPro" id="IPR039569">
    <property type="entry name" value="FAS1-like_DH_region"/>
</dbReference>
<feature type="domain" description="FAS1-like dehydratase" evidence="1">
    <location>
        <begin position="25"/>
        <end position="147"/>
    </location>
</feature>
<gene>
    <name evidence="2" type="ORF">QRX50_14525</name>
</gene>
<protein>
    <submittedName>
        <fullName evidence="2">MaoC family dehydratase N-terminal domain-containing protein</fullName>
    </submittedName>
</protein>
<dbReference type="EMBL" id="CP127294">
    <property type="protein sequence ID" value="WIX81882.1"/>
    <property type="molecule type" value="Genomic_DNA"/>
</dbReference>
<dbReference type="SUPFAM" id="SSF54637">
    <property type="entry name" value="Thioesterase/thiol ester dehydrase-isomerase"/>
    <property type="match status" value="2"/>
</dbReference>
<dbReference type="CDD" id="cd03441">
    <property type="entry name" value="R_hydratase_like"/>
    <property type="match status" value="1"/>
</dbReference>
<dbReference type="Gene3D" id="3.10.129.10">
    <property type="entry name" value="Hotdog Thioesterase"/>
    <property type="match status" value="2"/>
</dbReference>
<organism evidence="2 3">
    <name type="scientific">Amycolatopsis carbonis</name>
    <dbReference type="NCBI Taxonomy" id="715471"/>
    <lineage>
        <taxon>Bacteria</taxon>
        <taxon>Bacillati</taxon>
        <taxon>Actinomycetota</taxon>
        <taxon>Actinomycetes</taxon>
        <taxon>Pseudonocardiales</taxon>
        <taxon>Pseudonocardiaceae</taxon>
        <taxon>Amycolatopsis</taxon>
    </lineage>
</organism>
<keyword evidence="3" id="KW-1185">Reference proteome</keyword>
<dbReference type="RefSeq" id="WP_285972463.1">
    <property type="nucleotide sequence ID" value="NZ_CP127294.1"/>
</dbReference>
<name>A0A9Y2N0E1_9PSEU</name>
<dbReference type="KEGG" id="acab:QRX50_14525"/>
<evidence type="ECO:0000313" key="2">
    <source>
        <dbReference type="EMBL" id="WIX81882.1"/>
    </source>
</evidence>
<reference evidence="2 3" key="1">
    <citation type="submission" date="2023-06" db="EMBL/GenBank/DDBJ databases">
        <authorList>
            <person name="Oyuntsetseg B."/>
            <person name="Kim S.B."/>
        </authorList>
    </citation>
    <scope>NUCLEOTIDE SEQUENCE [LARGE SCALE GENOMIC DNA]</scope>
    <source>
        <strain evidence="2 3">2-15</strain>
    </source>
</reference>
<accession>A0A9Y2N0E1</accession>